<evidence type="ECO:0000256" key="5">
    <source>
        <dbReference type="ARBA" id="ARBA00023136"/>
    </source>
</evidence>
<evidence type="ECO:0000259" key="6">
    <source>
        <dbReference type="SMART" id="SM00244"/>
    </source>
</evidence>
<proteinExistence type="inferred from homology"/>
<dbReference type="FunFam" id="3.30.479.30:FF:000004">
    <property type="entry name" value="Putative membrane protease family, stomatin"/>
    <property type="match status" value="1"/>
</dbReference>
<dbReference type="Pfam" id="PF01145">
    <property type="entry name" value="Band_7"/>
    <property type="match status" value="1"/>
</dbReference>
<dbReference type="PRINTS" id="PR00721">
    <property type="entry name" value="STOMATIN"/>
</dbReference>
<evidence type="ECO:0000256" key="3">
    <source>
        <dbReference type="ARBA" id="ARBA00022692"/>
    </source>
</evidence>
<keyword evidence="4" id="KW-1133">Transmembrane helix</keyword>
<organism evidence="7 8">
    <name type="scientific">Geotoga petraea</name>
    <dbReference type="NCBI Taxonomy" id="28234"/>
    <lineage>
        <taxon>Bacteria</taxon>
        <taxon>Thermotogati</taxon>
        <taxon>Thermotogota</taxon>
        <taxon>Thermotogae</taxon>
        <taxon>Petrotogales</taxon>
        <taxon>Petrotogaceae</taxon>
        <taxon>Geotoga</taxon>
    </lineage>
</organism>
<keyword evidence="8" id="KW-1185">Reference proteome</keyword>
<dbReference type="InterPro" id="IPR001972">
    <property type="entry name" value="Stomatin_HflK_fam"/>
</dbReference>
<gene>
    <name evidence="7" type="ORF">SAMN04488588_1351</name>
</gene>
<dbReference type="Gene3D" id="3.30.479.30">
    <property type="entry name" value="Band 7 domain"/>
    <property type="match status" value="1"/>
</dbReference>
<sequence length="311" mass="35017">MSMYVLIILALFLIFIVSGSLKIVRPYEKGLVERLGRYHRTVESGLNFIVPFVERITKIDIRETVIDVPPQEVITNDNVIVTVDAVIYYEITDVYRVIYNVGDFSSAAVKLAQTNLRNVIGELELDQTLTSRERINTKLREVLDDATDKWGVKVTRVEIKKIDPPDDIMDAMSRQMKAERMKRAAILESEGYKQSEIKKAEGDKTAAILKAEGQAESVKRVADAEKYKLTEEAAGRANAIEKVFKAIHEGNPTQDLITIRYLDALKDISNGQASKIFLPYEISGVLGSVSAMFEATKTDLQNKNENKENKK</sequence>
<accession>A0A1G6MRZ6</accession>
<evidence type="ECO:0000256" key="1">
    <source>
        <dbReference type="ARBA" id="ARBA00004167"/>
    </source>
</evidence>
<dbReference type="GO" id="GO:0098552">
    <property type="term" value="C:side of membrane"/>
    <property type="evidence" value="ECO:0007669"/>
    <property type="project" value="UniProtKB-ARBA"/>
</dbReference>
<evidence type="ECO:0000256" key="4">
    <source>
        <dbReference type="ARBA" id="ARBA00022989"/>
    </source>
</evidence>
<feature type="domain" description="Band 7" evidence="6">
    <location>
        <begin position="19"/>
        <end position="176"/>
    </location>
</feature>
<dbReference type="PANTHER" id="PTHR43327">
    <property type="entry name" value="STOMATIN-LIKE PROTEIN 2, MITOCHONDRIAL"/>
    <property type="match status" value="1"/>
</dbReference>
<keyword evidence="5" id="KW-0472">Membrane</keyword>
<dbReference type="STRING" id="28234.SAMN04488588_1351"/>
<dbReference type="GO" id="GO:0008233">
    <property type="term" value="F:peptidase activity"/>
    <property type="evidence" value="ECO:0007669"/>
    <property type="project" value="UniProtKB-KW"/>
</dbReference>
<evidence type="ECO:0000313" key="8">
    <source>
        <dbReference type="Proteomes" id="UP000199322"/>
    </source>
</evidence>
<dbReference type="InterPro" id="IPR001107">
    <property type="entry name" value="Band_7"/>
</dbReference>
<evidence type="ECO:0000256" key="2">
    <source>
        <dbReference type="ARBA" id="ARBA00008164"/>
    </source>
</evidence>
<dbReference type="SMART" id="SM00244">
    <property type="entry name" value="PHB"/>
    <property type="match status" value="1"/>
</dbReference>
<dbReference type="SUPFAM" id="SSF117892">
    <property type="entry name" value="Band 7/SPFH domain"/>
    <property type="match status" value="1"/>
</dbReference>
<protein>
    <submittedName>
        <fullName evidence="7">Regulator of protease activity HflC, stomatin/prohibitin superfamily</fullName>
    </submittedName>
</protein>
<dbReference type="Proteomes" id="UP000199322">
    <property type="component" value="Unassembled WGS sequence"/>
</dbReference>
<dbReference type="EMBL" id="FMYV01000005">
    <property type="protein sequence ID" value="SDC57987.1"/>
    <property type="molecule type" value="Genomic_DNA"/>
</dbReference>
<dbReference type="PROSITE" id="PS01270">
    <property type="entry name" value="BAND_7"/>
    <property type="match status" value="1"/>
</dbReference>
<dbReference type="AlphaFoldDB" id="A0A1G6MRZ6"/>
<name>A0A1G6MRZ6_9BACT</name>
<keyword evidence="7" id="KW-0378">Hydrolase</keyword>
<keyword evidence="7" id="KW-0645">Protease</keyword>
<dbReference type="InterPro" id="IPR036013">
    <property type="entry name" value="Band_7/SPFH_dom_sf"/>
</dbReference>
<dbReference type="PANTHER" id="PTHR43327:SF10">
    <property type="entry name" value="STOMATIN-LIKE PROTEIN 2, MITOCHONDRIAL"/>
    <property type="match status" value="1"/>
</dbReference>
<keyword evidence="3" id="KW-0812">Transmembrane</keyword>
<dbReference type="GO" id="GO:0005886">
    <property type="term" value="C:plasma membrane"/>
    <property type="evidence" value="ECO:0007669"/>
    <property type="project" value="UniProtKB-ARBA"/>
</dbReference>
<dbReference type="CDD" id="cd08829">
    <property type="entry name" value="SPFH_paraslipin"/>
    <property type="match status" value="1"/>
</dbReference>
<reference evidence="7 8" key="1">
    <citation type="submission" date="2016-10" db="EMBL/GenBank/DDBJ databases">
        <authorList>
            <person name="de Groot N.N."/>
        </authorList>
    </citation>
    <scope>NUCLEOTIDE SEQUENCE [LARGE SCALE GENOMIC DNA]</scope>
    <source>
        <strain evidence="7 8">WG14</strain>
    </source>
</reference>
<evidence type="ECO:0000313" key="7">
    <source>
        <dbReference type="EMBL" id="SDC57987.1"/>
    </source>
</evidence>
<dbReference type="InterPro" id="IPR050710">
    <property type="entry name" value="Band7/mec-2_domain"/>
</dbReference>
<dbReference type="GO" id="GO:0006508">
    <property type="term" value="P:proteolysis"/>
    <property type="evidence" value="ECO:0007669"/>
    <property type="project" value="UniProtKB-KW"/>
</dbReference>
<comment type="similarity">
    <text evidence="2">Belongs to the band 7/mec-2 family.</text>
</comment>
<comment type="subcellular location">
    <subcellularLocation>
        <location evidence="1">Membrane</location>
        <topology evidence="1">Single-pass membrane protein</topology>
    </subcellularLocation>
</comment>
<dbReference type="InterPro" id="IPR018080">
    <property type="entry name" value="Band_7/stomatin-like_CS"/>
</dbReference>